<dbReference type="KEGG" id="csto:CGC58_06295"/>
<protein>
    <submittedName>
        <fullName evidence="1">TIGR02453 family protein</fullName>
    </submittedName>
</protein>
<dbReference type="Proteomes" id="UP000217348">
    <property type="component" value="Chromosome"/>
</dbReference>
<sequence>MEEIFSFLKELSQNNNRQWFAEHKNEYENAKIKAENLFRTIYDEVSKGDFLGEMKMYRIYKDVRFSKDKTPYKTHFGLYFPRKQPHYRGGYYLHLSPDETFVGGGFFAPNKEDLYRIRKEIELDGEGFNQVMQSEGIRKYYEGKLWGDELKTAPKEFDKNNPMIHYIRKKQFLLKYDFCMEKVLKSDFWQEVVQAFKAMRPFFDFMTTALTTNLNGESLFEQES</sequence>
<dbReference type="InterPro" id="IPR015996">
    <property type="entry name" value="UCP028451"/>
</dbReference>
<dbReference type="Pfam" id="PF09365">
    <property type="entry name" value="DUF2461"/>
    <property type="match status" value="1"/>
</dbReference>
<evidence type="ECO:0000313" key="2">
    <source>
        <dbReference type="Proteomes" id="UP000217348"/>
    </source>
</evidence>
<dbReference type="EMBL" id="CP022387">
    <property type="protein sequence ID" value="ATA89368.1"/>
    <property type="molecule type" value="Genomic_DNA"/>
</dbReference>
<dbReference type="AlphaFoldDB" id="A0A250FZ57"/>
<dbReference type="PANTHER" id="PTHR36452:SF1">
    <property type="entry name" value="DUF2461 DOMAIN-CONTAINING PROTEIN"/>
    <property type="match status" value="1"/>
</dbReference>
<dbReference type="PANTHER" id="PTHR36452">
    <property type="entry name" value="CHROMOSOME 12, WHOLE GENOME SHOTGUN SEQUENCE"/>
    <property type="match status" value="1"/>
</dbReference>
<accession>A0A250FZ57</accession>
<name>A0A250FZ57_9FLAO</name>
<dbReference type="NCBIfam" id="TIGR02453">
    <property type="entry name" value="TIGR02453 family protein"/>
    <property type="match status" value="1"/>
</dbReference>
<dbReference type="PIRSF" id="PIRSF028451">
    <property type="entry name" value="UCP028451"/>
    <property type="match status" value="1"/>
</dbReference>
<dbReference type="OrthoDB" id="9794241at2"/>
<dbReference type="InterPro" id="IPR012808">
    <property type="entry name" value="CHP02453"/>
</dbReference>
<dbReference type="RefSeq" id="WP_095895901.1">
    <property type="nucleotide sequence ID" value="NZ_CP022387.1"/>
</dbReference>
<evidence type="ECO:0000313" key="1">
    <source>
        <dbReference type="EMBL" id="ATA89368.1"/>
    </source>
</evidence>
<organism evidence="1 2">
    <name type="scientific">Capnocytophaga stomatis</name>
    <dbReference type="NCBI Taxonomy" id="1848904"/>
    <lineage>
        <taxon>Bacteria</taxon>
        <taxon>Pseudomonadati</taxon>
        <taxon>Bacteroidota</taxon>
        <taxon>Flavobacteriia</taxon>
        <taxon>Flavobacteriales</taxon>
        <taxon>Flavobacteriaceae</taxon>
        <taxon>Capnocytophaga</taxon>
    </lineage>
</organism>
<reference evidence="2" key="1">
    <citation type="submission" date="2017-06" db="EMBL/GenBank/DDBJ databases">
        <title>Capnocytophaga spp. assemblies.</title>
        <authorList>
            <person name="Gulvik C.A."/>
        </authorList>
    </citation>
    <scope>NUCLEOTIDE SEQUENCE [LARGE SCALE GENOMIC DNA]</scope>
    <source>
        <strain evidence="2">H2177</strain>
    </source>
</reference>
<proteinExistence type="predicted"/>
<gene>
    <name evidence="1" type="ORF">CGC58_06295</name>
</gene>